<evidence type="ECO:0000256" key="7">
    <source>
        <dbReference type="ARBA" id="ARBA00022968"/>
    </source>
</evidence>
<keyword evidence="6 15" id="KW-0812">Transmembrane</keyword>
<proteinExistence type="inferred from homology"/>
<feature type="compositionally biased region" description="Basic residues" evidence="14">
    <location>
        <begin position="96"/>
        <end position="105"/>
    </location>
</feature>
<keyword evidence="8 15" id="KW-1133">Transmembrane helix</keyword>
<comment type="caution">
    <text evidence="16">The sequence shown here is derived from an EMBL/GenBank/DDBJ whole genome shotgun (WGS) entry which is preliminary data.</text>
</comment>
<dbReference type="CDD" id="cd11299">
    <property type="entry name" value="O-FucT_plant"/>
    <property type="match status" value="1"/>
</dbReference>
<keyword evidence="17" id="KW-1185">Reference proteome</keyword>
<keyword evidence="5" id="KW-0808">Transferase</keyword>
<evidence type="ECO:0000256" key="2">
    <source>
        <dbReference type="ARBA" id="ARBA00004881"/>
    </source>
</evidence>
<evidence type="ECO:0000256" key="13">
    <source>
        <dbReference type="ARBA" id="ARBA00030350"/>
    </source>
</evidence>
<evidence type="ECO:0000256" key="9">
    <source>
        <dbReference type="ARBA" id="ARBA00023136"/>
    </source>
</evidence>
<comment type="similarity">
    <text evidence="3">Belongs to the glycosyltransferase GT106 family.</text>
</comment>
<dbReference type="GO" id="GO:0016757">
    <property type="term" value="F:glycosyltransferase activity"/>
    <property type="evidence" value="ECO:0007669"/>
    <property type="project" value="UniProtKB-KW"/>
</dbReference>
<evidence type="ECO:0000313" key="16">
    <source>
        <dbReference type="EMBL" id="TVU09726.1"/>
    </source>
</evidence>
<evidence type="ECO:0000256" key="14">
    <source>
        <dbReference type="SAM" id="MobiDB-lite"/>
    </source>
</evidence>
<dbReference type="EMBL" id="RWGY01000039">
    <property type="protein sequence ID" value="TVU09726.1"/>
    <property type="molecule type" value="Genomic_DNA"/>
</dbReference>
<evidence type="ECO:0000256" key="10">
    <source>
        <dbReference type="ARBA" id="ARBA00023180"/>
    </source>
</evidence>
<evidence type="ECO:0000256" key="4">
    <source>
        <dbReference type="ARBA" id="ARBA00022676"/>
    </source>
</evidence>
<dbReference type="OrthoDB" id="2015856at2759"/>
<dbReference type="Pfam" id="PF10250">
    <property type="entry name" value="O-FucT"/>
    <property type="match status" value="1"/>
</dbReference>
<feature type="region of interest" description="Disordered" evidence="14">
    <location>
        <begin position="1"/>
        <end position="105"/>
    </location>
</feature>
<dbReference type="PANTHER" id="PTHR31741:SF8">
    <property type="entry name" value="O-FUCOSYLTRANSFERASE 35"/>
    <property type="match status" value="1"/>
</dbReference>
<name>A0A5J9TEA9_9POAL</name>
<evidence type="ECO:0000256" key="6">
    <source>
        <dbReference type="ARBA" id="ARBA00022692"/>
    </source>
</evidence>
<dbReference type="Gramene" id="TVU09726">
    <property type="protein sequence ID" value="TVU09726"/>
    <property type="gene ID" value="EJB05_43219"/>
</dbReference>
<comment type="pathway">
    <text evidence="2">Glycan metabolism.</text>
</comment>
<dbReference type="GO" id="GO:0009507">
    <property type="term" value="C:chloroplast"/>
    <property type="evidence" value="ECO:0007669"/>
    <property type="project" value="TreeGrafter"/>
</dbReference>
<evidence type="ECO:0000313" key="17">
    <source>
        <dbReference type="Proteomes" id="UP000324897"/>
    </source>
</evidence>
<dbReference type="GO" id="GO:0006004">
    <property type="term" value="P:fucose metabolic process"/>
    <property type="evidence" value="ECO:0007669"/>
    <property type="project" value="UniProtKB-KW"/>
</dbReference>
<feature type="transmembrane region" description="Helical" evidence="15">
    <location>
        <begin position="139"/>
        <end position="163"/>
    </location>
</feature>
<dbReference type="InterPro" id="IPR024709">
    <property type="entry name" value="FucosylTrfase_pln"/>
</dbReference>
<evidence type="ECO:0000256" key="11">
    <source>
        <dbReference type="ARBA" id="ARBA00023253"/>
    </source>
</evidence>
<evidence type="ECO:0000256" key="8">
    <source>
        <dbReference type="ARBA" id="ARBA00022989"/>
    </source>
</evidence>
<dbReference type="GO" id="GO:0016020">
    <property type="term" value="C:membrane"/>
    <property type="evidence" value="ECO:0007669"/>
    <property type="project" value="UniProtKB-SubCell"/>
</dbReference>
<keyword evidence="4" id="KW-0328">Glycosyltransferase</keyword>
<dbReference type="InterPro" id="IPR019378">
    <property type="entry name" value="GDP-Fuc_O-FucTrfase"/>
</dbReference>
<evidence type="ECO:0000256" key="1">
    <source>
        <dbReference type="ARBA" id="ARBA00004606"/>
    </source>
</evidence>
<dbReference type="FunFam" id="3.40.50.11350:FF:000011">
    <property type="entry name" value="O-fucosyltransferase 28"/>
    <property type="match status" value="1"/>
</dbReference>
<sequence>QTPRMGYQPMHGNGGATGPSGSGGGGGGGTDHLHHHQRLHSPRMAAGSMTRRANSFKRGAGEIELQIGSPRSPRSDGFGSPPADAAETSGSGAGGLHHHQSHQQHLRFRLFKRPGSAGGAADIGLGLGIRERRKLGNMLFLAFCGVCLLLGVGKIWAGGWFTLPGDDRESDLQDLSVSFSSEKGHQVDRHLDYDGGKESDRTLMTVESSIGEREDSGPEASSIYLGLDMPPLMSGLIRVVQISDNVLFQTRIKVKQDSHTNGYILINANGGLNQMRFGICDMVAVAKILKATLVLPSLDHTSYWADDSEFKDLFNWRHFIESLKEDIDIVETLPAKYSHVEPLAKAPVSWSKVNYYRDEILPLLKKHKVIYFTHTDSRLANNGLPSYIQKLRCRVNYRSLKYSHTIEELSTTLVSRMHQDGSPYLALHLRYEKDMLAFTGCSHSLTSEEEEELRKMRYEVSHWKEKEINGTERRSLGGCPLTPRETSLLLKGLGFPQSTRIYLVAGEAYGNGSMQALTDDFPNIYSHSTLATEEELAPFKNHQNMLAGLDYIVALQSDVFLYTYDGNMAKAVQGHRRFENFRKTINPDRMSFVALVDEFDQGRVSWEIFSSEVKKLHKDRMGAPYFRKPGEFPKLEESFFANPLPGCICEKHSEE</sequence>
<protein>
    <recommendedName>
        <fullName evidence="13">O-fucosyltransferase family protein</fullName>
    </recommendedName>
</protein>
<accession>A0A5J9TEA9</accession>
<comment type="subcellular location">
    <subcellularLocation>
        <location evidence="1">Membrane</location>
        <topology evidence="1">Single-pass type II membrane protein</topology>
    </subcellularLocation>
</comment>
<evidence type="ECO:0000256" key="5">
    <source>
        <dbReference type="ARBA" id="ARBA00022679"/>
    </source>
</evidence>
<keyword evidence="12" id="KW-0119">Carbohydrate metabolism</keyword>
<organism evidence="16 17">
    <name type="scientific">Eragrostis curvula</name>
    <name type="common">weeping love grass</name>
    <dbReference type="NCBI Taxonomy" id="38414"/>
    <lineage>
        <taxon>Eukaryota</taxon>
        <taxon>Viridiplantae</taxon>
        <taxon>Streptophyta</taxon>
        <taxon>Embryophyta</taxon>
        <taxon>Tracheophyta</taxon>
        <taxon>Spermatophyta</taxon>
        <taxon>Magnoliopsida</taxon>
        <taxon>Liliopsida</taxon>
        <taxon>Poales</taxon>
        <taxon>Poaceae</taxon>
        <taxon>PACMAD clade</taxon>
        <taxon>Chloridoideae</taxon>
        <taxon>Eragrostideae</taxon>
        <taxon>Eragrostidinae</taxon>
        <taxon>Eragrostis</taxon>
    </lineage>
</organism>
<feature type="compositionally biased region" description="Gly residues" evidence="14">
    <location>
        <begin position="12"/>
        <end position="30"/>
    </location>
</feature>
<dbReference type="AlphaFoldDB" id="A0A5J9TEA9"/>
<dbReference type="Proteomes" id="UP000324897">
    <property type="component" value="Chromosome 3"/>
</dbReference>
<dbReference type="PANTHER" id="PTHR31741">
    <property type="entry name" value="OS02G0726500 PROTEIN-RELATED"/>
    <property type="match status" value="1"/>
</dbReference>
<reference evidence="16 17" key="1">
    <citation type="journal article" date="2019" name="Sci. Rep.">
        <title>A high-quality genome of Eragrostis curvula grass provides insights into Poaceae evolution and supports new strategies to enhance forage quality.</title>
        <authorList>
            <person name="Carballo J."/>
            <person name="Santos B.A.C.M."/>
            <person name="Zappacosta D."/>
            <person name="Garbus I."/>
            <person name="Selva J.P."/>
            <person name="Gallo C.A."/>
            <person name="Diaz A."/>
            <person name="Albertini E."/>
            <person name="Caccamo M."/>
            <person name="Echenique V."/>
        </authorList>
    </citation>
    <scope>NUCLEOTIDE SEQUENCE [LARGE SCALE GENOMIC DNA]</scope>
    <source>
        <strain evidence="17">cv. Victoria</strain>
        <tissue evidence="16">Leaf</tissue>
    </source>
</reference>
<gene>
    <name evidence="16" type="ORF">EJB05_43219</name>
</gene>
<keyword evidence="7" id="KW-0735">Signal-anchor</keyword>
<dbReference type="GO" id="GO:0005794">
    <property type="term" value="C:Golgi apparatus"/>
    <property type="evidence" value="ECO:0007669"/>
    <property type="project" value="TreeGrafter"/>
</dbReference>
<evidence type="ECO:0000256" key="15">
    <source>
        <dbReference type="SAM" id="Phobius"/>
    </source>
</evidence>
<keyword evidence="10" id="KW-0325">Glycoprotein</keyword>
<evidence type="ECO:0000256" key="12">
    <source>
        <dbReference type="ARBA" id="ARBA00023277"/>
    </source>
</evidence>
<keyword evidence="11" id="KW-0294">Fucose metabolism</keyword>
<feature type="non-terminal residue" evidence="16">
    <location>
        <position position="1"/>
    </location>
</feature>
<evidence type="ECO:0000256" key="3">
    <source>
        <dbReference type="ARBA" id="ARBA00007737"/>
    </source>
</evidence>
<keyword evidence="9 15" id="KW-0472">Membrane</keyword>